<gene>
    <name evidence="1" type="ORF">POM99_03510</name>
</gene>
<protein>
    <submittedName>
        <fullName evidence="1">Tyrosine-protein phosphatase</fullName>
    </submittedName>
</protein>
<sequence length="258" mass="28070">MTDRVLDLDGIHNFRDYGGYAAQDGRLRQGLLWRSGQHRGASVNDLAKVHALGLETVIDLRGDSERAANPCLRHDDFGAAVLFHPGETAASNSGRAAHEEWADQVRTVEDARNAMVRLYQGLPFRPVLIGSYRLFFHALAHGRGPSLLHCVAGKDRTGIGAALLHTLLGVHPDDVMSDYLLTNTAGNQESRLAALRSHMSSDGLNEAALRVLMGVEASFLDSAFDEIRQRHGSVERYAEAVLGVDADMRAAIAARLVI</sequence>
<dbReference type="Pfam" id="PF13350">
    <property type="entry name" value="Y_phosphatase3"/>
    <property type="match status" value="1"/>
</dbReference>
<reference evidence="1 2" key="1">
    <citation type="submission" date="2023-03" db="EMBL/GenBank/DDBJ databases">
        <title>Novosphingobium cyanobacteriorum sp. nov., isolated from a eutrophic reservoir during the Microcystis bloom period.</title>
        <authorList>
            <person name="Kang M."/>
            <person name="Le V."/>
            <person name="Ko S.-R."/>
            <person name="Lee S.-A."/>
            <person name="Ahn C.-Y."/>
        </authorList>
    </citation>
    <scope>NUCLEOTIDE SEQUENCE [LARGE SCALE GENOMIC DNA]</scope>
    <source>
        <strain evidence="1 2">HBC54</strain>
    </source>
</reference>
<dbReference type="InterPro" id="IPR016130">
    <property type="entry name" value="Tyr_Pase_AS"/>
</dbReference>
<dbReference type="RefSeq" id="WP_277275422.1">
    <property type="nucleotide sequence ID" value="NZ_JAROCY010000003.1"/>
</dbReference>
<dbReference type="InterPro" id="IPR029021">
    <property type="entry name" value="Prot-tyrosine_phosphatase-like"/>
</dbReference>
<organism evidence="1 2">
    <name type="scientific">Novosphingobium cyanobacteriorum</name>
    <dbReference type="NCBI Taxonomy" id="3024215"/>
    <lineage>
        <taxon>Bacteria</taxon>
        <taxon>Pseudomonadati</taxon>
        <taxon>Pseudomonadota</taxon>
        <taxon>Alphaproteobacteria</taxon>
        <taxon>Sphingomonadales</taxon>
        <taxon>Sphingomonadaceae</taxon>
        <taxon>Novosphingobium</taxon>
    </lineage>
</organism>
<comment type="caution">
    <text evidence="1">The sequence shown here is derived from an EMBL/GenBank/DDBJ whole genome shotgun (WGS) entry which is preliminary data.</text>
</comment>
<name>A0ABT6CEA7_9SPHN</name>
<accession>A0ABT6CEA7</accession>
<dbReference type="Proteomes" id="UP001222770">
    <property type="component" value="Unassembled WGS sequence"/>
</dbReference>
<evidence type="ECO:0000313" key="2">
    <source>
        <dbReference type="Proteomes" id="UP001222770"/>
    </source>
</evidence>
<dbReference type="EMBL" id="JAROCY010000003">
    <property type="protein sequence ID" value="MDF8332256.1"/>
    <property type="molecule type" value="Genomic_DNA"/>
</dbReference>
<dbReference type="Gene3D" id="3.90.190.10">
    <property type="entry name" value="Protein tyrosine phosphatase superfamily"/>
    <property type="match status" value="1"/>
</dbReference>
<dbReference type="SUPFAM" id="SSF52799">
    <property type="entry name" value="(Phosphotyrosine protein) phosphatases II"/>
    <property type="match status" value="1"/>
</dbReference>
<proteinExistence type="predicted"/>
<dbReference type="PROSITE" id="PS00383">
    <property type="entry name" value="TYR_PHOSPHATASE_1"/>
    <property type="match status" value="1"/>
</dbReference>
<evidence type="ECO:0000313" key="1">
    <source>
        <dbReference type="EMBL" id="MDF8332256.1"/>
    </source>
</evidence>
<dbReference type="InterPro" id="IPR026893">
    <property type="entry name" value="Tyr/Ser_Pase_IphP-type"/>
</dbReference>
<keyword evidence="2" id="KW-1185">Reference proteome</keyword>